<feature type="domain" description="DUF7580" evidence="1">
    <location>
        <begin position="130"/>
        <end position="366"/>
    </location>
</feature>
<proteinExistence type="predicted"/>
<evidence type="ECO:0000313" key="3">
    <source>
        <dbReference type="Proteomes" id="UP001324427"/>
    </source>
</evidence>
<protein>
    <recommendedName>
        <fullName evidence="1">DUF7580 domain-containing protein</fullName>
    </recommendedName>
</protein>
<reference evidence="2 3" key="1">
    <citation type="submission" date="2021-11" db="EMBL/GenBank/DDBJ databases">
        <title>Black yeast isolated from Biological Soil Crust.</title>
        <authorList>
            <person name="Kurbessoian T."/>
        </authorList>
    </citation>
    <scope>NUCLEOTIDE SEQUENCE [LARGE SCALE GENOMIC DNA]</scope>
    <source>
        <strain evidence="2 3">CCFEE 5522</strain>
    </source>
</reference>
<dbReference type="EMBL" id="JAVFHQ010000002">
    <property type="protein sequence ID" value="KAK4550246.1"/>
    <property type="molecule type" value="Genomic_DNA"/>
</dbReference>
<name>A0AAV9JX06_9PEZI</name>
<dbReference type="PANTHER" id="PTHR35186">
    <property type="entry name" value="ANK_REP_REGION DOMAIN-CONTAINING PROTEIN"/>
    <property type="match status" value="1"/>
</dbReference>
<comment type="caution">
    <text evidence="2">The sequence shown here is derived from an EMBL/GenBank/DDBJ whole genome shotgun (WGS) entry which is preliminary data.</text>
</comment>
<accession>A0AAV9JX06</accession>
<evidence type="ECO:0000313" key="2">
    <source>
        <dbReference type="EMBL" id="KAK4550246.1"/>
    </source>
</evidence>
<organism evidence="2 3">
    <name type="scientific">Oleoguttula mirabilis</name>
    <dbReference type="NCBI Taxonomy" id="1507867"/>
    <lineage>
        <taxon>Eukaryota</taxon>
        <taxon>Fungi</taxon>
        <taxon>Dikarya</taxon>
        <taxon>Ascomycota</taxon>
        <taxon>Pezizomycotina</taxon>
        <taxon>Dothideomycetes</taxon>
        <taxon>Dothideomycetidae</taxon>
        <taxon>Mycosphaerellales</taxon>
        <taxon>Teratosphaeriaceae</taxon>
        <taxon>Oleoguttula</taxon>
    </lineage>
</organism>
<dbReference type="Proteomes" id="UP001324427">
    <property type="component" value="Unassembled WGS sequence"/>
</dbReference>
<gene>
    <name evidence="2" type="ORF">LTR36_003213</name>
</gene>
<dbReference type="PANTHER" id="PTHR35186:SF4">
    <property type="entry name" value="PRION-INHIBITION AND PROPAGATION HELO DOMAIN-CONTAINING PROTEIN"/>
    <property type="match status" value="1"/>
</dbReference>
<dbReference type="AlphaFoldDB" id="A0AAV9JX06"/>
<sequence length="373" mass="41536">MRRSHKVFLETITSMNHTLEEFCLRLKLGPDGKGPFTDPKSFKEAYKRFRFGLKRSAYMDLVNDINAVTGALMPPWMIEETEVRALDSSAADANALSAKTQHLTAVKRTVQFQITALPGEAAVSQSQPIPANLQQIRDLCLSMHQLRALQCGICIGYLVDASLNRHGLFWPKQPVVDKATMTTISLAGALRGLTVADSRRLALALASRMLRLHDTPWLAKQWGRNEITLFKKGDTLLAQHPFISAEFATQQSSSGPLQYFASSPSIRNETVFALGLLLIELCMRRPFDELVLPSDLNPDGTKHPASDYFAANRILDQIYAEAGLAYGDAVRRCVLCEFDYRKTDLEDGAFCKRVYDGVLSVLEQEAGHFPILT</sequence>
<evidence type="ECO:0000259" key="1">
    <source>
        <dbReference type="Pfam" id="PF24476"/>
    </source>
</evidence>
<dbReference type="Pfam" id="PF24476">
    <property type="entry name" value="DUF7580"/>
    <property type="match status" value="1"/>
</dbReference>
<dbReference type="InterPro" id="IPR056002">
    <property type="entry name" value="DUF7580"/>
</dbReference>
<keyword evidence="3" id="KW-1185">Reference proteome</keyword>